<evidence type="ECO:0000256" key="5">
    <source>
        <dbReference type="SAM" id="Coils"/>
    </source>
</evidence>
<feature type="compositionally biased region" description="Acidic residues" evidence="6">
    <location>
        <begin position="798"/>
        <end position="808"/>
    </location>
</feature>
<dbReference type="GO" id="GO:0051865">
    <property type="term" value="P:protein autoubiquitination"/>
    <property type="evidence" value="ECO:0007669"/>
    <property type="project" value="TreeGrafter"/>
</dbReference>
<dbReference type="Gene3D" id="2.60.210.10">
    <property type="entry name" value="Apoptosis, Tumor Necrosis Factor Receptor Associated Protein 2, Chain A"/>
    <property type="match status" value="1"/>
</dbReference>
<reference evidence="10 11" key="1">
    <citation type="submission" date="2014-06" db="EMBL/GenBank/DDBJ databases">
        <authorList>
            <person name="Swart Estienne"/>
        </authorList>
    </citation>
    <scope>NUCLEOTIDE SEQUENCE [LARGE SCALE GENOMIC DNA]</scope>
    <source>
        <strain evidence="10 11">130c</strain>
    </source>
</reference>
<dbReference type="Pfam" id="PF00643">
    <property type="entry name" value="zf-B_box"/>
    <property type="match status" value="1"/>
</dbReference>
<sequence length="944" mass="110279">MESSNSPPNLSSASVLEQLGFQQQQLILNHQLNRIRNQASNYIGMVQNVAGQRQSTTHTQNQRMQRNNSPPMTYMMMDADDDHYQRQIRDRSISPAYAPSSNNPGSNNSNNNNNLNTHQINHSSSEQSSINEHISTSQAIINENSANLEEIFKCLICFNKVNGAVMCPHCSKLCCRDCIKKWLNEQRQQCPHCRSSLRVNQLVNCRFVEEVTAAIDTLQSNKQQISKQKQEICKQHDTALNYYCNTCKKPICSDCAMFGEDHKQHQFEKLSVVYERHVELIRKEADGLRKRLKELTHYISEVQTTIEKVTKAKDEKQKEIELFVENIQAKLNQQLKSKLLTLLQQKGAMADEMESLEDFHHKLNQQFLIYQIFLESYLREIHNKPTSKFVANSVSTEFPSELVPNYDSSLFVIKDFSRIRHTHEVVYSEPLLTNGLTWRLKVYPNGNGIAKGNYISIFLEMLKGLSETSKYEYRVEMINSKETSQQVLREFSSDFEVGECWGYNRFYRIDLLEREGYLSDDDKITLKYYVRAPTYAQQSRDQRKYIETLELQQKQMQSSLNEMNSKYNEAVNKNHHKSHKRPNNLKKILQVPNAMAQVKRDQSSDEVNAQQEESQFALVSQQLVQEEQKQGNIQQQQQVEDLKLQTQPSLKYQKSSGFESDQRFSVVNQHRENPRKTSLLIDAEQDFSSDRNDSDEEEEDIENDQHLEEDHNEEHDQTHQIEHEEEEEDEEGDIHQEEEENIVQSSKSNRQRVEWSPKQYSVSSNNDDDEIQNDVDNDNDNEHQENLYSENNNYNEDQQSDEDEEDDDEHYRNQEDYLIKTSKSKDHDDISVLREILNGSTSNNNKETKINVQKYQKLSSNLVDDFRNYLSGDSDSDQDIDIQTLNEMRQQKGLKNLRYENQLQLTQNEFDDDTQTYNSLVSSTNNHNENTEQVLSQNILEELQ</sequence>
<dbReference type="InterPro" id="IPR037299">
    <property type="entry name" value="TRIM37_MATH"/>
</dbReference>
<evidence type="ECO:0000256" key="1">
    <source>
        <dbReference type="ARBA" id="ARBA00004496"/>
    </source>
</evidence>
<keyword evidence="4" id="KW-0863">Zinc-finger</keyword>
<proteinExistence type="predicted"/>
<evidence type="ECO:0000256" key="3">
    <source>
        <dbReference type="ARBA" id="ARBA00022723"/>
    </source>
</evidence>
<evidence type="ECO:0000259" key="7">
    <source>
        <dbReference type="PROSITE" id="PS50089"/>
    </source>
</evidence>
<keyword evidence="5" id="KW-0175">Coiled coil</keyword>
<keyword evidence="4" id="KW-0862">Zinc</keyword>
<feature type="coiled-coil region" evidence="5">
    <location>
        <begin position="546"/>
        <end position="573"/>
    </location>
</feature>
<feature type="compositionally biased region" description="Low complexity" evidence="6">
    <location>
        <begin position="100"/>
        <end position="116"/>
    </location>
</feature>
<dbReference type="GO" id="GO:0016235">
    <property type="term" value="C:aggresome"/>
    <property type="evidence" value="ECO:0007669"/>
    <property type="project" value="TreeGrafter"/>
</dbReference>
<dbReference type="Gene3D" id="3.30.40.10">
    <property type="entry name" value="Zinc/RING finger domain, C3HC4 (zinc finger)"/>
    <property type="match status" value="1"/>
</dbReference>
<dbReference type="SUPFAM" id="SSF49599">
    <property type="entry name" value="TRAF domain-like"/>
    <property type="match status" value="1"/>
</dbReference>
<feature type="compositionally biased region" description="Polar residues" evidence="6">
    <location>
        <begin position="650"/>
        <end position="668"/>
    </location>
</feature>
<dbReference type="Gene3D" id="3.30.160.60">
    <property type="entry name" value="Classic Zinc Finger"/>
    <property type="match status" value="1"/>
</dbReference>
<feature type="domain" description="RING-type" evidence="7">
    <location>
        <begin position="154"/>
        <end position="194"/>
    </location>
</feature>
<dbReference type="AlphaFoldDB" id="A0A077ZPY1"/>
<evidence type="ECO:0000313" key="10">
    <source>
        <dbReference type="EMBL" id="CDW71519.1"/>
    </source>
</evidence>
<dbReference type="GO" id="GO:0006513">
    <property type="term" value="P:protein monoubiquitination"/>
    <property type="evidence" value="ECO:0007669"/>
    <property type="project" value="TreeGrafter"/>
</dbReference>
<dbReference type="SUPFAM" id="SSF57850">
    <property type="entry name" value="RING/U-box"/>
    <property type="match status" value="1"/>
</dbReference>
<feature type="coiled-coil region" evidence="5">
    <location>
        <begin position="299"/>
        <end position="333"/>
    </location>
</feature>
<dbReference type="SUPFAM" id="SSF57845">
    <property type="entry name" value="B-box zinc-binding domain"/>
    <property type="match status" value="1"/>
</dbReference>
<name>A0A077ZPY1_STYLE</name>
<organism evidence="10 11">
    <name type="scientific">Stylonychia lemnae</name>
    <name type="common">Ciliate</name>
    <dbReference type="NCBI Taxonomy" id="5949"/>
    <lineage>
        <taxon>Eukaryota</taxon>
        <taxon>Sar</taxon>
        <taxon>Alveolata</taxon>
        <taxon>Ciliophora</taxon>
        <taxon>Intramacronucleata</taxon>
        <taxon>Spirotrichea</taxon>
        <taxon>Stichotrichia</taxon>
        <taxon>Sporadotrichida</taxon>
        <taxon>Oxytrichidae</taxon>
        <taxon>Stylonychinae</taxon>
        <taxon>Stylonychia</taxon>
    </lineage>
</organism>
<feature type="compositionally biased region" description="Basic and acidic residues" evidence="6">
    <location>
        <begin position="703"/>
        <end position="722"/>
    </location>
</feature>
<dbReference type="GO" id="GO:0005164">
    <property type="term" value="F:tumor necrosis factor receptor binding"/>
    <property type="evidence" value="ECO:0007669"/>
    <property type="project" value="TreeGrafter"/>
</dbReference>
<accession>A0A077ZPY1</accession>
<feature type="coiled-coil region" evidence="5">
    <location>
        <begin position="208"/>
        <end position="235"/>
    </location>
</feature>
<dbReference type="InParanoid" id="A0A077ZPY1"/>
<keyword evidence="2" id="KW-0963">Cytoplasm</keyword>
<dbReference type="PROSITE" id="PS50144">
    <property type="entry name" value="MATH"/>
    <property type="match status" value="1"/>
</dbReference>
<dbReference type="InterPro" id="IPR053003">
    <property type="entry name" value="TRIM_RBCC_E3_ubiq-ligases"/>
</dbReference>
<feature type="compositionally biased region" description="Acidic residues" evidence="6">
    <location>
        <begin position="683"/>
        <end position="702"/>
    </location>
</feature>
<dbReference type="PANTHER" id="PTHR36754">
    <property type="entry name" value="E3 UBIQUITIN-PROTEIN LIGASE TRIM37"/>
    <property type="match status" value="1"/>
</dbReference>
<dbReference type="GO" id="GO:0008270">
    <property type="term" value="F:zinc ion binding"/>
    <property type="evidence" value="ECO:0007669"/>
    <property type="project" value="UniProtKB-KW"/>
</dbReference>
<dbReference type="EMBL" id="CCKQ01000446">
    <property type="protein sequence ID" value="CDW71519.1"/>
    <property type="molecule type" value="Genomic_DNA"/>
</dbReference>
<dbReference type="Proteomes" id="UP000039865">
    <property type="component" value="Unassembled WGS sequence"/>
</dbReference>
<evidence type="ECO:0000256" key="6">
    <source>
        <dbReference type="SAM" id="MobiDB-lite"/>
    </source>
</evidence>
<dbReference type="OrthoDB" id="293662at2759"/>
<feature type="domain" description="MATH" evidence="9">
    <location>
        <begin position="406"/>
        <end position="530"/>
    </location>
</feature>
<dbReference type="CDD" id="cd03773">
    <property type="entry name" value="MATH_TRIM37"/>
    <property type="match status" value="1"/>
</dbReference>
<dbReference type="InterPro" id="IPR000315">
    <property type="entry name" value="Znf_B-box"/>
</dbReference>
<feature type="region of interest" description="Disordered" evidence="6">
    <location>
        <begin position="650"/>
        <end position="810"/>
    </location>
</feature>
<dbReference type="GO" id="GO:0070842">
    <property type="term" value="P:aggresome assembly"/>
    <property type="evidence" value="ECO:0007669"/>
    <property type="project" value="TreeGrafter"/>
</dbReference>
<dbReference type="GO" id="GO:0061630">
    <property type="term" value="F:ubiquitin protein ligase activity"/>
    <property type="evidence" value="ECO:0007669"/>
    <property type="project" value="TreeGrafter"/>
</dbReference>
<evidence type="ECO:0000256" key="4">
    <source>
        <dbReference type="PROSITE-ProRule" id="PRU00024"/>
    </source>
</evidence>
<dbReference type="GO" id="GO:0005778">
    <property type="term" value="C:peroxisomal membrane"/>
    <property type="evidence" value="ECO:0007669"/>
    <property type="project" value="TreeGrafter"/>
</dbReference>
<dbReference type="InterPro" id="IPR008974">
    <property type="entry name" value="TRAF-like"/>
</dbReference>
<dbReference type="PANTHER" id="PTHR36754:SF2">
    <property type="entry name" value="E3 UBIQUITIN-PROTEIN LIGASE TRIM37"/>
    <property type="match status" value="1"/>
</dbReference>
<keyword evidence="11" id="KW-1185">Reference proteome</keyword>
<dbReference type="OMA" id="DMIYYCN"/>
<dbReference type="InterPro" id="IPR013083">
    <property type="entry name" value="Znf_RING/FYVE/PHD"/>
</dbReference>
<evidence type="ECO:0000313" key="11">
    <source>
        <dbReference type="Proteomes" id="UP000039865"/>
    </source>
</evidence>
<dbReference type="Pfam" id="PF22486">
    <property type="entry name" value="MATH_2"/>
    <property type="match status" value="1"/>
</dbReference>
<feature type="region of interest" description="Disordered" evidence="6">
    <location>
        <begin position="51"/>
        <end position="71"/>
    </location>
</feature>
<feature type="compositionally biased region" description="Acidic residues" evidence="6">
    <location>
        <begin position="723"/>
        <end position="741"/>
    </location>
</feature>
<feature type="compositionally biased region" description="Acidic residues" evidence="6">
    <location>
        <begin position="766"/>
        <end position="779"/>
    </location>
</feature>
<feature type="compositionally biased region" description="Polar residues" evidence="6">
    <location>
        <begin position="117"/>
        <end position="131"/>
    </location>
</feature>
<evidence type="ECO:0000259" key="9">
    <source>
        <dbReference type="PROSITE" id="PS50144"/>
    </source>
</evidence>
<dbReference type="InterPro" id="IPR002083">
    <property type="entry name" value="MATH/TRAF_dom"/>
</dbReference>
<comment type="subcellular location">
    <subcellularLocation>
        <location evidence="1">Cytoplasm</location>
    </subcellularLocation>
</comment>
<dbReference type="InterPro" id="IPR001841">
    <property type="entry name" value="Znf_RING"/>
</dbReference>
<feature type="compositionally biased region" description="Low complexity" evidence="6">
    <location>
        <begin position="786"/>
        <end position="797"/>
    </location>
</feature>
<protein>
    <submittedName>
        <fullName evidence="10">E3 ubiquitin-protein ligase trim37</fullName>
    </submittedName>
</protein>
<evidence type="ECO:0000259" key="8">
    <source>
        <dbReference type="PROSITE" id="PS50119"/>
    </source>
</evidence>
<dbReference type="PROSITE" id="PS50119">
    <property type="entry name" value="ZF_BBOX"/>
    <property type="match status" value="1"/>
</dbReference>
<dbReference type="GO" id="GO:0031625">
    <property type="term" value="F:ubiquitin protein ligase binding"/>
    <property type="evidence" value="ECO:0007669"/>
    <property type="project" value="TreeGrafter"/>
</dbReference>
<feature type="region of interest" description="Disordered" evidence="6">
    <location>
        <begin position="94"/>
        <end position="131"/>
    </location>
</feature>
<feature type="domain" description="B box-type" evidence="8">
    <location>
        <begin position="228"/>
        <end position="270"/>
    </location>
</feature>
<gene>
    <name evidence="10" type="primary">Contig10824.g11571</name>
    <name evidence="10" type="ORF">STYLEM_465</name>
</gene>
<dbReference type="SMART" id="SM00336">
    <property type="entry name" value="BBOX"/>
    <property type="match status" value="1"/>
</dbReference>
<keyword evidence="3" id="KW-0479">Metal-binding</keyword>
<dbReference type="CDD" id="cd16619">
    <property type="entry name" value="mRING-HC-C4C4_TRIM37_C-VIII"/>
    <property type="match status" value="1"/>
</dbReference>
<evidence type="ECO:0000256" key="2">
    <source>
        <dbReference type="ARBA" id="ARBA00022490"/>
    </source>
</evidence>
<dbReference type="PROSITE" id="PS50089">
    <property type="entry name" value="ZF_RING_2"/>
    <property type="match status" value="1"/>
</dbReference>
<dbReference type="SMART" id="SM00061">
    <property type="entry name" value="MATH"/>
    <property type="match status" value="1"/>
</dbReference>